<dbReference type="EnsemblMetazoa" id="XM_022796361">
    <property type="protein sequence ID" value="XP_022652096"/>
    <property type="gene ID" value="LOC111246560"/>
</dbReference>
<dbReference type="PROSITE" id="PS51155">
    <property type="entry name" value="CHIT_BIND_RR_2"/>
    <property type="match status" value="2"/>
</dbReference>
<dbReference type="GeneID" id="111246560"/>
<evidence type="ECO:0000256" key="3">
    <source>
        <dbReference type="SAM" id="SignalP"/>
    </source>
</evidence>
<proteinExistence type="predicted"/>
<dbReference type="InterPro" id="IPR031311">
    <property type="entry name" value="CHIT_BIND_RR_consensus"/>
</dbReference>
<keyword evidence="3" id="KW-0732">Signal</keyword>
<keyword evidence="5" id="KW-1185">Reference proteome</keyword>
<protein>
    <submittedName>
        <fullName evidence="4">Uncharacterized protein</fullName>
    </submittedName>
</protein>
<evidence type="ECO:0000313" key="5">
    <source>
        <dbReference type="Proteomes" id="UP000594260"/>
    </source>
</evidence>
<dbReference type="InterPro" id="IPR000618">
    <property type="entry name" value="Insect_cuticle"/>
</dbReference>
<dbReference type="KEGG" id="vde:111246560"/>
<name>A0A7M7JHN7_VARDE</name>
<evidence type="ECO:0000313" key="4">
    <source>
        <dbReference type="EnsemblMetazoa" id="XP_022652096"/>
    </source>
</evidence>
<feature type="signal peptide" evidence="3">
    <location>
        <begin position="1"/>
        <end position="18"/>
    </location>
</feature>
<reference evidence="4" key="1">
    <citation type="submission" date="2021-01" db="UniProtKB">
        <authorList>
            <consortium name="EnsemblMetazoa"/>
        </authorList>
    </citation>
    <scope>IDENTIFICATION</scope>
</reference>
<dbReference type="InterPro" id="IPR051217">
    <property type="entry name" value="Insect_Cuticle_Struc_Prot"/>
</dbReference>
<dbReference type="AlphaFoldDB" id="A0A7M7JHN7"/>
<evidence type="ECO:0000256" key="2">
    <source>
        <dbReference type="PROSITE-ProRule" id="PRU00497"/>
    </source>
</evidence>
<dbReference type="GO" id="GO:0005615">
    <property type="term" value="C:extracellular space"/>
    <property type="evidence" value="ECO:0007669"/>
    <property type="project" value="TreeGrafter"/>
</dbReference>
<organism evidence="4 5">
    <name type="scientific">Varroa destructor</name>
    <name type="common">Honeybee mite</name>
    <dbReference type="NCBI Taxonomy" id="109461"/>
    <lineage>
        <taxon>Eukaryota</taxon>
        <taxon>Metazoa</taxon>
        <taxon>Ecdysozoa</taxon>
        <taxon>Arthropoda</taxon>
        <taxon>Chelicerata</taxon>
        <taxon>Arachnida</taxon>
        <taxon>Acari</taxon>
        <taxon>Parasitiformes</taxon>
        <taxon>Mesostigmata</taxon>
        <taxon>Gamasina</taxon>
        <taxon>Dermanyssoidea</taxon>
        <taxon>Varroidae</taxon>
        <taxon>Varroa</taxon>
    </lineage>
</organism>
<dbReference type="PANTHER" id="PTHR12236">
    <property type="entry name" value="STRUCTURAL CONTITUENT OF CUTICLE"/>
    <property type="match status" value="1"/>
</dbReference>
<keyword evidence="1 2" id="KW-0193">Cuticle</keyword>
<dbReference type="RefSeq" id="XP_022652096.1">
    <property type="nucleotide sequence ID" value="XM_022796361.1"/>
</dbReference>
<sequence>MFLKVEIFLVCISTVAYSQEDLRKQLQQAGYDVVIDRGSFSTARLRESDPWAYRQDRYVDGRTQMKVNVGESYAPRPYEYGYQLDDTQGSHGHIEKRDESGRVEGEYSINLGDGRVRVVRYVADENGYRADISTDELGTESKNPSDVYIGSTAISGYEAALKYGPFAPPHIEVPLEPHPRPEAPRVVKQQEIDTRKLLLLALVNAVACQNQLRLDQQQIGQGRPGLYRSAVTAESLRPYEYGYQLDDTNGSHGHIEKRDEQGRVEGEYSINLGNGRIRVVRYVADENGYRADVTTDELGTESKNPNDVYIGSTAISGFDAALKYGPFAPPHVEQPLLVAERPQVQTINSQVALPTYGTFAAHNG</sequence>
<dbReference type="Proteomes" id="UP000594260">
    <property type="component" value="Unplaced"/>
</dbReference>
<dbReference type="OrthoDB" id="6428372at2759"/>
<dbReference type="PANTHER" id="PTHR12236:SF79">
    <property type="entry name" value="CUTICULAR PROTEIN 50CB-RELATED"/>
    <property type="match status" value="1"/>
</dbReference>
<dbReference type="OMA" id="PYEYGYQ"/>
<dbReference type="PROSITE" id="PS00233">
    <property type="entry name" value="CHIT_BIND_RR_1"/>
    <property type="match status" value="2"/>
</dbReference>
<dbReference type="Pfam" id="PF00379">
    <property type="entry name" value="Chitin_bind_4"/>
    <property type="match status" value="2"/>
</dbReference>
<dbReference type="GO" id="GO:0042302">
    <property type="term" value="F:structural constituent of cuticle"/>
    <property type="evidence" value="ECO:0007669"/>
    <property type="project" value="UniProtKB-UniRule"/>
</dbReference>
<accession>A0A7M7JHN7</accession>
<evidence type="ECO:0000256" key="1">
    <source>
        <dbReference type="ARBA" id="ARBA00022460"/>
    </source>
</evidence>
<dbReference type="GO" id="GO:0031012">
    <property type="term" value="C:extracellular matrix"/>
    <property type="evidence" value="ECO:0007669"/>
    <property type="project" value="TreeGrafter"/>
</dbReference>
<dbReference type="InParanoid" id="A0A7M7JHN7"/>
<feature type="chain" id="PRO_5029743065" evidence="3">
    <location>
        <begin position="19"/>
        <end position="364"/>
    </location>
</feature>